<comment type="cofactor">
    <cofactor evidence="5">
        <name>Fe(2+)</name>
        <dbReference type="ChEBI" id="CHEBI:29033"/>
    </cofactor>
    <text evidence="5">Binds 1 Fe(2+) ion per subunit.</text>
</comment>
<evidence type="ECO:0000313" key="7">
    <source>
        <dbReference type="EMBL" id="CAF2903043.1"/>
    </source>
</evidence>
<feature type="region of interest" description="Disordered" evidence="6">
    <location>
        <begin position="79"/>
        <end position="101"/>
    </location>
</feature>
<proteinExistence type="inferred from homology"/>
<dbReference type="InterPro" id="IPR004294">
    <property type="entry name" value="Carotenoid_Oase"/>
</dbReference>
<dbReference type="Proteomes" id="UP000675881">
    <property type="component" value="Chromosome 3"/>
</dbReference>
<evidence type="ECO:0000256" key="5">
    <source>
        <dbReference type="PIRSR" id="PIRSR604294-1"/>
    </source>
</evidence>
<dbReference type="EC" id="1.13.11.63" evidence="7"/>
<evidence type="ECO:0000256" key="4">
    <source>
        <dbReference type="ARBA" id="ARBA00023004"/>
    </source>
</evidence>
<comment type="similarity">
    <text evidence="1">Belongs to the carotenoid oxygenase family.</text>
</comment>
<evidence type="ECO:0000256" key="2">
    <source>
        <dbReference type="ARBA" id="ARBA00022723"/>
    </source>
</evidence>
<organism evidence="7 8">
    <name type="scientific">Lepeophtheirus salmonis</name>
    <name type="common">Salmon louse</name>
    <name type="synonym">Caligus salmonis</name>
    <dbReference type="NCBI Taxonomy" id="72036"/>
    <lineage>
        <taxon>Eukaryota</taxon>
        <taxon>Metazoa</taxon>
        <taxon>Ecdysozoa</taxon>
        <taxon>Arthropoda</taxon>
        <taxon>Crustacea</taxon>
        <taxon>Multicrustacea</taxon>
        <taxon>Hexanauplia</taxon>
        <taxon>Copepoda</taxon>
        <taxon>Siphonostomatoida</taxon>
        <taxon>Caligidae</taxon>
        <taxon>Lepeophtheirus</taxon>
    </lineage>
</organism>
<protein>
    <submittedName>
        <fullName evidence="7">BCMO1</fullName>
        <ecNumber evidence="7">1.13.11.63</ecNumber>
    </submittedName>
</protein>
<feature type="binding site" evidence="5">
    <location>
        <position position="219"/>
    </location>
    <ligand>
        <name>Fe cation</name>
        <dbReference type="ChEBI" id="CHEBI:24875"/>
        <note>catalytic</note>
    </ligand>
</feature>
<dbReference type="PANTHER" id="PTHR10543">
    <property type="entry name" value="BETA-CAROTENE DIOXYGENASE"/>
    <property type="match status" value="1"/>
</dbReference>
<dbReference type="GO" id="GO:0003834">
    <property type="term" value="F:beta-carotene 15,15'-dioxygenase activity"/>
    <property type="evidence" value="ECO:0007669"/>
    <property type="project" value="UniProtKB-EC"/>
</dbReference>
<keyword evidence="3 7" id="KW-0560">Oxidoreductase</keyword>
<evidence type="ECO:0000256" key="3">
    <source>
        <dbReference type="ARBA" id="ARBA00023002"/>
    </source>
</evidence>
<dbReference type="OrthoDB" id="1069523at2759"/>
<evidence type="ECO:0000256" key="1">
    <source>
        <dbReference type="ARBA" id="ARBA00006787"/>
    </source>
</evidence>
<sequence>MTFQANRYNSPSSSFSEIRGRLTGQNLPGWLQEFMILNSPSSHGYHNQWSQERSFMNSFRIHDGGNYVTFTKRYPSDSHGFGPSMSSNENRSYGDSCQPSSSRQYELRRDDGYNHSILRPFGKPFTLDDCNCYHFRNMNDPYYEKSLGFGDKIDMSRFINIHSGYPLRDHNGETYNLGASFMSGNKYYFMKHQGNTLSQDVSIIASIPCRFPNHIGYFHTYGMTDNYLIFCEQPWAFDVNKMRNSSSQDTYYRDCLDVMAGEKNHFYIVDKRTGRRLDITYATDKPYYFFNFINCYEYSNHIIIDIMSYDGSNVFESLRMNKFKSRFGCCGGSSDTQILRFSLPIQGHQGGIEMDCMQSHETAVYRNGSTMTICPQYPIRGRGFEYPIINPRFNFRKYKFTYFVDRMSTGSESSYGNSITKINIDSGDTISWKTGNDHCYPHEIVFIPNPNGMSEDDGVSLFLRV</sequence>
<dbReference type="EMBL" id="HG994582">
    <property type="protein sequence ID" value="CAF2903043.1"/>
    <property type="molecule type" value="Genomic_DNA"/>
</dbReference>
<dbReference type="GO" id="GO:0010436">
    <property type="term" value="F:carotenoid dioxygenase activity"/>
    <property type="evidence" value="ECO:0007669"/>
    <property type="project" value="TreeGrafter"/>
</dbReference>
<accession>A0A7R8H6P0</accession>
<feature type="compositionally biased region" description="Polar residues" evidence="6">
    <location>
        <begin position="84"/>
        <end position="101"/>
    </location>
</feature>
<dbReference type="GO" id="GO:0016121">
    <property type="term" value="P:carotene catabolic process"/>
    <property type="evidence" value="ECO:0007669"/>
    <property type="project" value="TreeGrafter"/>
</dbReference>
<dbReference type="GO" id="GO:0042574">
    <property type="term" value="P:retinal metabolic process"/>
    <property type="evidence" value="ECO:0007669"/>
    <property type="project" value="TreeGrafter"/>
</dbReference>
<dbReference type="Pfam" id="PF03055">
    <property type="entry name" value="RPE65"/>
    <property type="match status" value="1"/>
</dbReference>
<dbReference type="AlphaFoldDB" id="A0A7R8H6P0"/>
<dbReference type="PANTHER" id="PTHR10543:SF24">
    <property type="entry name" value="CAROTENOID ISOMEROOXYGENASE"/>
    <property type="match status" value="1"/>
</dbReference>
<reference evidence="7" key="1">
    <citation type="submission" date="2021-02" db="EMBL/GenBank/DDBJ databases">
        <authorList>
            <person name="Bekaert M."/>
        </authorList>
    </citation>
    <scope>NUCLEOTIDE SEQUENCE</scope>
    <source>
        <strain evidence="7">IoA-00</strain>
    </source>
</reference>
<gene>
    <name evidence="7" type="ORF">LSAA_7321</name>
</gene>
<evidence type="ECO:0000313" key="8">
    <source>
        <dbReference type="Proteomes" id="UP000675881"/>
    </source>
</evidence>
<keyword evidence="4 5" id="KW-0408">Iron</keyword>
<dbReference type="GO" id="GO:0046872">
    <property type="term" value="F:metal ion binding"/>
    <property type="evidence" value="ECO:0007669"/>
    <property type="project" value="UniProtKB-KW"/>
</dbReference>
<evidence type="ECO:0000256" key="6">
    <source>
        <dbReference type="SAM" id="MobiDB-lite"/>
    </source>
</evidence>
<keyword evidence="2 5" id="KW-0479">Metal-binding</keyword>
<keyword evidence="8" id="KW-1185">Reference proteome</keyword>
<name>A0A7R8H6P0_LEPSM</name>